<evidence type="ECO:0000313" key="3">
    <source>
        <dbReference type="Proteomes" id="UP000028521"/>
    </source>
</evidence>
<name>A0A084TIC3_9FLAO</name>
<feature type="chain" id="PRO_5001782539" description="Lipoprotein" evidence="1">
    <location>
        <begin position="23"/>
        <end position="473"/>
    </location>
</feature>
<dbReference type="eggNOG" id="COG4198">
    <property type="taxonomic scope" value="Bacteria"/>
</dbReference>
<sequence length="473" mass="51513">MKNLFKYALAIMVVFPMFTACDGDFDEVNTNPNDPVEISEDLQLGYIERTLLNQVYDYFASGECAATWPQHLSKPIYNDADRYFPRLSALNAFWNTMYASVIADADEMNRLAGEAGNRAVQGAALTLKAIALQTLTDAFGDIPASEANQGDQGNFTPKYDAQRDVYVQIFDMLDTAIAHFNSGAGSIDGGQDLIYGGDTAKWLKFATSIKFRAMMRVSDTDLFDASAIQAMANSGNLITTTADNAFIAFETENAPNANPYYDIVLNGREAEWCMGEALVDHMLAAGDPRLAVYANPNADGDYVGKPAGYINPGLSGYGAGVVSEIGDFYMQYDTPLYFINAAQVNLLLAEAALLHGVSGDPQSFFMDGINASLVQNGLSAGSFTPIYNGYQSIAEQLWVSTYMQGYETWAEWRRTDIPNDLDLAVDPQPGVGSIPTRYTYTNDELSLNGANVGAATANQGGDELTTKVWWDQN</sequence>
<reference evidence="2 3" key="1">
    <citation type="journal article" date="2014" name="Genome Announc.">
        <title>Draft Genome Sequence of the Algicidal Bacterium Mangrovimonas yunxiaonensis Strain LY01.</title>
        <authorList>
            <person name="Li Y."/>
            <person name="Zhu H."/>
            <person name="Li C."/>
            <person name="Zhang H."/>
            <person name="Chen Z."/>
            <person name="Zheng W."/>
            <person name="Xu H."/>
            <person name="Zheng T."/>
        </authorList>
    </citation>
    <scope>NUCLEOTIDE SEQUENCE [LARGE SCALE GENOMIC DNA]</scope>
    <source>
        <strain evidence="2 3">LY01</strain>
    </source>
</reference>
<gene>
    <name evidence="2" type="ORF">IA57_08230</name>
</gene>
<comment type="caution">
    <text evidence="2">The sequence shown here is derived from an EMBL/GenBank/DDBJ whole genome shotgun (WGS) entry which is preliminary data.</text>
</comment>
<keyword evidence="3" id="KW-1185">Reference proteome</keyword>
<dbReference type="InterPro" id="IPR011990">
    <property type="entry name" value="TPR-like_helical_dom_sf"/>
</dbReference>
<dbReference type="EMBL" id="JPFK01000007">
    <property type="protein sequence ID" value="KFB00459.1"/>
    <property type="molecule type" value="Genomic_DNA"/>
</dbReference>
<evidence type="ECO:0000256" key="1">
    <source>
        <dbReference type="SAM" id="SignalP"/>
    </source>
</evidence>
<reference evidence="3" key="2">
    <citation type="submission" date="2014-07" db="EMBL/GenBank/DDBJ databases">
        <title>Genome sequence of Mangrovimonas yunxiaonensis.</title>
        <authorList>
            <person name="Li Y."/>
            <person name="Zheng T."/>
        </authorList>
    </citation>
    <scope>NUCLEOTIDE SEQUENCE [LARGE SCALE GENOMIC DNA]</scope>
    <source>
        <strain evidence="3">LY01</strain>
    </source>
</reference>
<protein>
    <recommendedName>
        <fullName evidence="4">Lipoprotein</fullName>
    </recommendedName>
</protein>
<feature type="signal peptide" evidence="1">
    <location>
        <begin position="1"/>
        <end position="22"/>
    </location>
</feature>
<dbReference type="PROSITE" id="PS51257">
    <property type="entry name" value="PROKAR_LIPOPROTEIN"/>
    <property type="match status" value="1"/>
</dbReference>
<evidence type="ECO:0000313" key="2">
    <source>
        <dbReference type="EMBL" id="KFB00459.1"/>
    </source>
</evidence>
<dbReference type="SUPFAM" id="SSF48452">
    <property type="entry name" value="TPR-like"/>
    <property type="match status" value="1"/>
</dbReference>
<dbReference type="Pfam" id="PF12771">
    <property type="entry name" value="SusD-like_2"/>
    <property type="match status" value="1"/>
</dbReference>
<evidence type="ECO:0008006" key="4">
    <source>
        <dbReference type="Google" id="ProtNLM"/>
    </source>
</evidence>
<dbReference type="RefSeq" id="WP_036123201.1">
    <property type="nucleotide sequence ID" value="NZ_BMET01000001.1"/>
</dbReference>
<proteinExistence type="predicted"/>
<dbReference type="OrthoDB" id="725917at2"/>
<organism evidence="2 3">
    <name type="scientific">Mangrovimonas yunxiaonensis</name>
    <dbReference type="NCBI Taxonomy" id="1197477"/>
    <lineage>
        <taxon>Bacteria</taxon>
        <taxon>Pseudomonadati</taxon>
        <taxon>Bacteroidota</taxon>
        <taxon>Flavobacteriia</taxon>
        <taxon>Flavobacteriales</taxon>
        <taxon>Flavobacteriaceae</taxon>
        <taxon>Mangrovimonas</taxon>
    </lineage>
</organism>
<dbReference type="STRING" id="1197477.IA57_08230"/>
<accession>A0A084TIC3</accession>
<dbReference type="Proteomes" id="UP000028521">
    <property type="component" value="Unassembled WGS sequence"/>
</dbReference>
<dbReference type="InterPro" id="IPR041662">
    <property type="entry name" value="SusD-like_2"/>
</dbReference>
<dbReference type="AlphaFoldDB" id="A0A084TIC3"/>
<dbReference type="Gene3D" id="1.25.40.390">
    <property type="match status" value="1"/>
</dbReference>
<keyword evidence="1" id="KW-0732">Signal</keyword>